<reference evidence="3 4" key="1">
    <citation type="journal article" date="2010" name="Science">
        <title>Genome expansion and gene loss in powdery mildew fungi reveal tradeoffs in extreme parasitism.</title>
        <authorList>
            <person name="Spanu P.D."/>
            <person name="Abbott J.C."/>
            <person name="Amselem J."/>
            <person name="Burgis T.A."/>
            <person name="Soanes D.M."/>
            <person name="Stueber K."/>
            <person name="Ver Loren van Themaat E."/>
            <person name="Brown J.K.M."/>
            <person name="Butcher S.A."/>
            <person name="Gurr S.J."/>
            <person name="Lebrun M.-H."/>
            <person name="Ridout C.J."/>
            <person name="Schulze-Lefert P."/>
            <person name="Talbot N.J."/>
            <person name="Ahmadinejad N."/>
            <person name="Ametz C."/>
            <person name="Barton G.R."/>
            <person name="Benjdia M."/>
            <person name="Bidzinski P."/>
            <person name="Bindschedler L.V."/>
            <person name="Both M."/>
            <person name="Brewer M.T."/>
            <person name="Cadle-Davidson L."/>
            <person name="Cadle-Davidson M.M."/>
            <person name="Collemare J."/>
            <person name="Cramer R."/>
            <person name="Frenkel O."/>
            <person name="Godfrey D."/>
            <person name="Harriman J."/>
            <person name="Hoede C."/>
            <person name="King B.C."/>
            <person name="Klages S."/>
            <person name="Kleemann J."/>
            <person name="Knoll D."/>
            <person name="Koti P.S."/>
            <person name="Kreplak J."/>
            <person name="Lopez-Ruiz F.J."/>
            <person name="Lu X."/>
            <person name="Maekawa T."/>
            <person name="Mahanil S."/>
            <person name="Micali C."/>
            <person name="Milgroom M.G."/>
            <person name="Montana G."/>
            <person name="Noir S."/>
            <person name="O'Connell R.J."/>
            <person name="Oberhaensli S."/>
            <person name="Parlange F."/>
            <person name="Pedersen C."/>
            <person name="Quesneville H."/>
            <person name="Reinhardt R."/>
            <person name="Rott M."/>
            <person name="Sacristan S."/>
            <person name="Schmidt S.M."/>
            <person name="Schoen M."/>
            <person name="Skamnioti P."/>
            <person name="Sommer H."/>
            <person name="Stephens A."/>
            <person name="Takahara H."/>
            <person name="Thordal-Christensen H."/>
            <person name="Vigouroux M."/>
            <person name="Wessling R."/>
            <person name="Wicker T."/>
            <person name="Panstruga R."/>
        </authorList>
    </citation>
    <scope>NUCLEOTIDE SEQUENCE [LARGE SCALE GENOMIC DNA]</scope>
    <source>
        <strain evidence="3">DH14</strain>
    </source>
</reference>
<proteinExistence type="predicted"/>
<dbReference type="OrthoDB" id="4509841at2759"/>
<dbReference type="AlphaFoldDB" id="N1JBE3"/>
<evidence type="ECO:0000256" key="1">
    <source>
        <dbReference type="PROSITE-ProRule" id="PRU00047"/>
    </source>
</evidence>
<evidence type="ECO:0000259" key="2">
    <source>
        <dbReference type="PROSITE" id="PS50158"/>
    </source>
</evidence>
<keyword evidence="1" id="KW-0862">Zinc</keyword>
<keyword evidence="1" id="KW-0863">Zinc-finger</keyword>
<dbReference type="InParanoid" id="N1JBE3"/>
<protein>
    <submittedName>
        <fullName evidence="3">AIR1 domain-containing protein</fullName>
    </submittedName>
</protein>
<feature type="domain" description="CCHC-type" evidence="2">
    <location>
        <begin position="228"/>
        <end position="241"/>
    </location>
</feature>
<gene>
    <name evidence="3" type="ORF">BGHDH14_bgh01870</name>
</gene>
<evidence type="ECO:0000313" key="4">
    <source>
        <dbReference type="Proteomes" id="UP000015441"/>
    </source>
</evidence>
<dbReference type="InterPro" id="IPR001878">
    <property type="entry name" value="Znf_CCHC"/>
</dbReference>
<comment type="caution">
    <text evidence="3">The sequence shown here is derived from an EMBL/GenBank/DDBJ whole genome shotgun (WGS) entry which is preliminary data.</text>
</comment>
<dbReference type="GO" id="GO:0008270">
    <property type="term" value="F:zinc ion binding"/>
    <property type="evidence" value="ECO:0007669"/>
    <property type="project" value="UniProtKB-KW"/>
</dbReference>
<accession>N1JBE3</accession>
<dbReference type="Proteomes" id="UP000015441">
    <property type="component" value="Unassembled WGS sequence"/>
</dbReference>
<dbReference type="GO" id="GO:0003676">
    <property type="term" value="F:nucleic acid binding"/>
    <property type="evidence" value="ECO:0007669"/>
    <property type="project" value="InterPro"/>
</dbReference>
<dbReference type="eggNOG" id="ENOG502SCIP">
    <property type="taxonomic scope" value="Eukaryota"/>
</dbReference>
<evidence type="ECO:0000313" key="3">
    <source>
        <dbReference type="EMBL" id="CCU75202.1"/>
    </source>
</evidence>
<dbReference type="HOGENOM" id="CLU_046750_0_0_1"/>
<dbReference type="EMBL" id="CAUH01001072">
    <property type="protein sequence ID" value="CCU75202.1"/>
    <property type="molecule type" value="Genomic_DNA"/>
</dbReference>
<organism evidence="3 4">
    <name type="scientific">Blumeria graminis f. sp. hordei (strain DH14)</name>
    <name type="common">Barley powdery mildew</name>
    <name type="synonym">Oidium monilioides f. sp. hordei</name>
    <dbReference type="NCBI Taxonomy" id="546991"/>
    <lineage>
        <taxon>Eukaryota</taxon>
        <taxon>Fungi</taxon>
        <taxon>Dikarya</taxon>
        <taxon>Ascomycota</taxon>
        <taxon>Pezizomycotina</taxon>
        <taxon>Leotiomycetes</taxon>
        <taxon>Erysiphales</taxon>
        <taxon>Erysiphaceae</taxon>
        <taxon>Blumeria</taxon>
        <taxon>Blumeria hordei</taxon>
    </lineage>
</organism>
<keyword evidence="1" id="KW-0479">Metal-binding</keyword>
<dbReference type="InterPro" id="IPR036875">
    <property type="entry name" value="Znf_CCHC_sf"/>
</dbReference>
<dbReference type="SUPFAM" id="SSF57756">
    <property type="entry name" value="Retrovirus zinc finger-like domains"/>
    <property type="match status" value="1"/>
</dbReference>
<sequence>MSQKKSPVEERMMAIEEVVKKSFADPALVSAPAVTSGAPTLRSYASVVAPQMTKTAVRIRIDGAQNLQPDELLSKAKQHIEGAFAIRQMRSHDTEVYVQSASQRDAALKMCQPPEFKIFRQDFPVEVFGVPLRTRIVGGRDADNYAIIREIETATKVRIPGLRINRIRWLHDGKKYQRSKKNRQSRGSIVVSLLSEAMQTKVVRNGLVINAMLFTAQAYSPRAQPKQCFNCSQWGHIQASCGKAARCSEFAGAHQTRDCPRKRVSCANCGKEHRSWQKAACRTYQVYKGSVEKAQMELSSRTADIWNEKPTMAPIQTVGTADDQGFTLVTSKKAEGP</sequence>
<dbReference type="PROSITE" id="PS50158">
    <property type="entry name" value="ZF_CCHC"/>
    <property type="match status" value="1"/>
</dbReference>
<name>N1JBE3_BLUG1</name>
<keyword evidence="4" id="KW-1185">Reference proteome</keyword>